<feature type="compositionally biased region" description="Basic residues" evidence="1">
    <location>
        <begin position="1"/>
        <end position="12"/>
    </location>
</feature>
<sequence>MPKVKQMSHRKEKSYAESADSDDDVLVIAEEAGSTNDKLKKKENERGTLKSLDGRTVLEGRGSQNVAKKQSKTDRGAKKVSSIPSVSQCTLVSKTSQDSSQSTQPIEPQREGSGVKQNKAPLVNVIDEIMNRLTGGTLSSGNSSAGENTDEALGPSRVGFDVSASNSDVREKGPEKLLNKSSTSAVLVTDSIQSKDRQSSAVSLKPEGDVSSSGNLISTAVGLASNSIHRKENYVSETSLKHSDDEHPSGVTLHDSDSSSADDVDNQESTSALTATAANSIQHEEGSDTGLYLKQKEHAQARGVMLDDSEDSSVDEVDGQQSTRASTAMSLNDSYHEKENSSPVGEEESVASTSHSKFTASVSNDLQRAEEKNSAVTLQKKTGGLQMTGALAALISRAKTRVENDDSIDSSDDSESEEEEEDEDSDDGSKNEESSDEEEMEVEKEEYNVAEYGSGSNDSESKQQDITDSNKDDQLHASEERDQSGKKPEGSSVDQKIPESFNSAVRNNEEMEHRKDTSADEAAKDPLFVVEEKDQGTSKQDQSSIGDGSTGPPFFAKAFEGEKEIPDGFSVGEDVTDDDAACLSYAAMGNDEDHDEALFDAGDPSPPSSPISLDMNIASDDDIEDTADEDPCAPGLQPPRTSSIAGTSTDETKSRPQEMSSRAEPSSLSLQDSTLDEAISFLDIEKNSDGTLNVLLKGDYDDEKLDELFEKPGVMDYIMTAAAKKP</sequence>
<feature type="compositionally biased region" description="Basic and acidic residues" evidence="1">
    <location>
        <begin position="37"/>
        <end position="58"/>
    </location>
</feature>
<feature type="compositionally biased region" description="Acidic residues" evidence="1">
    <location>
        <begin position="619"/>
        <end position="631"/>
    </location>
</feature>
<name>A0A7M7NGF9_STRPU</name>
<feature type="compositionally biased region" description="Polar residues" evidence="1">
    <location>
        <begin position="657"/>
        <end position="671"/>
    </location>
</feature>
<reference evidence="2" key="2">
    <citation type="submission" date="2021-01" db="UniProtKB">
        <authorList>
            <consortium name="EnsemblMetazoa"/>
        </authorList>
    </citation>
    <scope>IDENTIFICATION</scope>
</reference>
<feature type="compositionally biased region" description="Low complexity" evidence="1">
    <location>
        <begin position="93"/>
        <end position="104"/>
    </location>
</feature>
<evidence type="ECO:0000313" key="3">
    <source>
        <dbReference type="Proteomes" id="UP000007110"/>
    </source>
</evidence>
<evidence type="ECO:0000256" key="1">
    <source>
        <dbReference type="SAM" id="MobiDB-lite"/>
    </source>
</evidence>
<dbReference type="OrthoDB" id="10687574at2759"/>
<dbReference type="GeneID" id="115922120"/>
<organism evidence="2 3">
    <name type="scientific">Strongylocentrotus purpuratus</name>
    <name type="common">Purple sea urchin</name>
    <dbReference type="NCBI Taxonomy" id="7668"/>
    <lineage>
        <taxon>Eukaryota</taxon>
        <taxon>Metazoa</taxon>
        <taxon>Echinodermata</taxon>
        <taxon>Eleutherozoa</taxon>
        <taxon>Echinozoa</taxon>
        <taxon>Echinoidea</taxon>
        <taxon>Euechinoidea</taxon>
        <taxon>Echinacea</taxon>
        <taxon>Camarodonta</taxon>
        <taxon>Echinidea</taxon>
        <taxon>Strongylocentrotidae</taxon>
        <taxon>Strongylocentrotus</taxon>
    </lineage>
</organism>
<accession>A0A7M7NGF9</accession>
<dbReference type="RefSeq" id="XP_030836065.1">
    <property type="nucleotide sequence ID" value="XM_030980205.1"/>
</dbReference>
<evidence type="ECO:0000313" key="2">
    <source>
        <dbReference type="EnsemblMetazoa" id="XP_030836065"/>
    </source>
</evidence>
<dbReference type="OMA" id="MNIASDD"/>
<dbReference type="Proteomes" id="UP000007110">
    <property type="component" value="Unassembled WGS sequence"/>
</dbReference>
<feature type="region of interest" description="Disordered" evidence="1">
    <location>
        <begin position="1"/>
        <end position="120"/>
    </location>
</feature>
<feature type="region of interest" description="Disordered" evidence="1">
    <location>
        <begin position="398"/>
        <end position="575"/>
    </location>
</feature>
<keyword evidence="3" id="KW-1185">Reference proteome</keyword>
<reference evidence="3" key="1">
    <citation type="submission" date="2015-02" db="EMBL/GenBank/DDBJ databases">
        <title>Genome sequencing for Strongylocentrotus purpuratus.</title>
        <authorList>
            <person name="Murali S."/>
            <person name="Liu Y."/>
            <person name="Vee V."/>
            <person name="English A."/>
            <person name="Wang M."/>
            <person name="Skinner E."/>
            <person name="Han Y."/>
            <person name="Muzny D.M."/>
            <person name="Worley K.C."/>
            <person name="Gibbs R.A."/>
        </authorList>
    </citation>
    <scope>NUCLEOTIDE SEQUENCE</scope>
</reference>
<dbReference type="EnsemblMetazoa" id="XM_030980205">
    <property type="protein sequence ID" value="XP_030836065"/>
    <property type="gene ID" value="LOC115922120"/>
</dbReference>
<feature type="compositionally biased region" description="Polar residues" evidence="1">
    <location>
        <begin position="319"/>
        <end position="333"/>
    </location>
</feature>
<proteinExistence type="predicted"/>
<feature type="compositionally biased region" description="Basic and acidic residues" evidence="1">
    <location>
        <begin position="507"/>
        <end position="536"/>
    </location>
</feature>
<feature type="compositionally biased region" description="Low complexity" evidence="1">
    <location>
        <begin position="134"/>
        <end position="146"/>
    </location>
</feature>
<feature type="compositionally biased region" description="Low complexity" evidence="1">
    <location>
        <begin position="269"/>
        <end position="280"/>
    </location>
</feature>
<feature type="compositionally biased region" description="Basic and acidic residues" evidence="1">
    <location>
        <begin position="168"/>
        <end position="178"/>
    </location>
</feature>
<feature type="region of interest" description="Disordered" evidence="1">
    <location>
        <begin position="587"/>
        <end position="671"/>
    </location>
</feature>
<feature type="compositionally biased region" description="Polar residues" evidence="1">
    <location>
        <begin position="350"/>
        <end position="366"/>
    </location>
</feature>
<feature type="compositionally biased region" description="Basic and acidic residues" evidence="1">
    <location>
        <begin position="459"/>
        <end position="489"/>
    </location>
</feature>
<dbReference type="KEGG" id="spu:115922120"/>
<feature type="compositionally biased region" description="Polar residues" evidence="1">
    <location>
        <begin position="82"/>
        <end position="92"/>
    </location>
</feature>
<feature type="compositionally biased region" description="Polar residues" evidence="1">
    <location>
        <begin position="537"/>
        <end position="547"/>
    </location>
</feature>
<feature type="compositionally biased region" description="Acidic residues" evidence="1">
    <location>
        <begin position="307"/>
        <end position="318"/>
    </location>
</feature>
<feature type="compositionally biased region" description="Basic and acidic residues" evidence="1">
    <location>
        <begin position="235"/>
        <end position="248"/>
    </location>
</feature>
<feature type="compositionally biased region" description="Acidic residues" evidence="1">
    <location>
        <begin position="405"/>
        <end position="426"/>
    </location>
</feature>
<protein>
    <submittedName>
        <fullName evidence="2">Uncharacterized protein</fullName>
    </submittedName>
</protein>
<feature type="region of interest" description="Disordered" evidence="1">
    <location>
        <begin position="235"/>
        <end position="386"/>
    </location>
</feature>
<feature type="compositionally biased region" description="Polar residues" evidence="1">
    <location>
        <begin position="639"/>
        <end position="649"/>
    </location>
</feature>
<dbReference type="InParanoid" id="A0A7M7NGF9"/>
<feature type="region of interest" description="Disordered" evidence="1">
    <location>
        <begin position="134"/>
        <end position="215"/>
    </location>
</feature>
<feature type="compositionally biased region" description="Polar residues" evidence="1">
    <location>
        <begin position="179"/>
        <end position="192"/>
    </location>
</feature>
<dbReference type="AlphaFoldDB" id="A0A7M7NGF9"/>
<feature type="compositionally biased region" description="Acidic residues" evidence="1">
    <location>
        <begin position="434"/>
        <end position="444"/>
    </location>
</feature>